<dbReference type="EMBL" id="JACZZA010000001">
    <property type="protein sequence ID" value="MBE1159015.1"/>
    <property type="molecule type" value="Genomic_DNA"/>
</dbReference>
<evidence type="ECO:0000313" key="3">
    <source>
        <dbReference type="EMBL" id="MBE1159015.1"/>
    </source>
</evidence>
<dbReference type="InterPro" id="IPR029058">
    <property type="entry name" value="AB_hydrolase_fold"/>
</dbReference>
<gene>
    <name evidence="3" type="ORF">IGX34_01380</name>
</gene>
<keyword evidence="4" id="KW-1185">Reference proteome</keyword>
<dbReference type="RefSeq" id="WP_192553870.1">
    <property type="nucleotide sequence ID" value="NZ_JACZZA010000001.1"/>
</dbReference>
<protein>
    <submittedName>
        <fullName evidence="3">S9 family peptidase</fullName>
    </submittedName>
</protein>
<keyword evidence="1" id="KW-0378">Hydrolase</keyword>
<evidence type="ECO:0000256" key="1">
    <source>
        <dbReference type="ARBA" id="ARBA00022801"/>
    </source>
</evidence>
<dbReference type="SUPFAM" id="SSF82171">
    <property type="entry name" value="DPP6 N-terminal domain-like"/>
    <property type="match status" value="1"/>
</dbReference>
<evidence type="ECO:0000259" key="2">
    <source>
        <dbReference type="Pfam" id="PF00326"/>
    </source>
</evidence>
<dbReference type="InterPro" id="IPR001375">
    <property type="entry name" value="Peptidase_S9_cat"/>
</dbReference>
<proteinExistence type="predicted"/>
<comment type="caution">
    <text evidence="3">The sequence shown here is derived from an EMBL/GenBank/DDBJ whole genome shotgun (WGS) entry which is preliminary data.</text>
</comment>
<dbReference type="SUPFAM" id="SSF53474">
    <property type="entry name" value="alpha/beta-Hydrolases"/>
    <property type="match status" value="1"/>
</dbReference>
<dbReference type="Proteomes" id="UP000651010">
    <property type="component" value="Unassembled WGS sequence"/>
</dbReference>
<dbReference type="PANTHER" id="PTHR42776:SF27">
    <property type="entry name" value="DIPEPTIDYL PEPTIDASE FAMILY MEMBER 6"/>
    <property type="match status" value="1"/>
</dbReference>
<organism evidence="3 4">
    <name type="scientific">Dyella acidiphila</name>
    <dbReference type="NCBI Taxonomy" id="2775866"/>
    <lineage>
        <taxon>Bacteria</taxon>
        <taxon>Pseudomonadati</taxon>
        <taxon>Pseudomonadota</taxon>
        <taxon>Gammaproteobacteria</taxon>
        <taxon>Lysobacterales</taxon>
        <taxon>Rhodanobacteraceae</taxon>
        <taxon>Dyella</taxon>
    </lineage>
</organism>
<accession>A0ABR9G4N2</accession>
<feature type="domain" description="Peptidase S9 prolyl oligopeptidase catalytic" evidence="2">
    <location>
        <begin position="444"/>
        <end position="654"/>
    </location>
</feature>
<dbReference type="Pfam" id="PF00326">
    <property type="entry name" value="Peptidase_S9"/>
    <property type="match status" value="1"/>
</dbReference>
<sequence>MSSLLTARTLPAADMALDTVAHGSPIPIASFIREPDFSKVTLSPDGRYLAAVVPQPDNPYGSLLCIIDAQTGKIAHVLRSGRDAMIADYLWASDQRIVVSIAIQQGGLDTPMPTGELFAVNADGSNQVDLFGYRAGGLQTGTLIPAVQRREAFAQPIGNYPVGIDRILIAVNDFTRSRQGSFTSAEVLDVRSGRTVSQGDSPVPNASMLADHSGQVRVAYADNNYAGDIVWLRATAGDAWAVLNDPAKSGMDFVPIGFNRDNSKLYVRVAHGDRPDAIELLDLASHNLTRLYQGQFANPGPLLPTADGLDYYAVITQDGVQKLFYLDANSQEAQLSRALAADFPGQLAYFASFTRDGKRGVVRVVSDRNPGDYYLFDLVTHQARHVFSALSGIDPQQMRPMQPIELTTRDRLLLHGFLTLPAGQAPFPLIVLPHGGPHGIADQWTFNPEAQLFASRGYAVLQINYRGSGGYGSNFISRGFRQWGLSMQDDLTDATRWAIQQGYADAAHICIYGASYGGYAALEGAVREPDLYKCAIGYDGVYDLRVQLARSDTELTDRGDAYLKLALGTDPDDLLRRSPVSGAARIKADILLIHGGQDPRAPFKHFQELVKALQDNGKHYETLVEPDEGHGFFLPQHKQAAYARMLDFLDRHIGSPGNASGPAAPASVSGH</sequence>
<evidence type="ECO:0000313" key="4">
    <source>
        <dbReference type="Proteomes" id="UP000651010"/>
    </source>
</evidence>
<dbReference type="PANTHER" id="PTHR42776">
    <property type="entry name" value="SERINE PEPTIDASE S9 FAMILY MEMBER"/>
    <property type="match status" value="1"/>
</dbReference>
<reference evidence="3 4" key="1">
    <citation type="submission" date="2020-09" db="EMBL/GenBank/DDBJ databases">
        <title>Dyella sp. 7MK23 isolated from forest soil.</title>
        <authorList>
            <person name="Fu J."/>
        </authorList>
    </citation>
    <scope>NUCLEOTIDE SEQUENCE [LARGE SCALE GENOMIC DNA]</scope>
    <source>
        <strain evidence="3 4">7MK23</strain>
    </source>
</reference>
<dbReference type="Gene3D" id="3.40.50.1820">
    <property type="entry name" value="alpha/beta hydrolase"/>
    <property type="match status" value="1"/>
</dbReference>
<name>A0ABR9G4N2_9GAMM</name>